<name>A0A0G4GF04_VITBC</name>
<dbReference type="VEuPathDB" id="CryptoDB:Vbra_17613"/>
<reference evidence="2 3" key="1">
    <citation type="submission" date="2014-11" db="EMBL/GenBank/DDBJ databases">
        <authorList>
            <person name="Zhu J."/>
            <person name="Qi W."/>
            <person name="Song R."/>
        </authorList>
    </citation>
    <scope>NUCLEOTIDE SEQUENCE [LARGE SCALE GENOMIC DNA]</scope>
</reference>
<dbReference type="Proteomes" id="UP000041254">
    <property type="component" value="Unassembled WGS sequence"/>
</dbReference>
<proteinExistence type="predicted"/>
<accession>A0A0G4GF04</accession>
<dbReference type="AlphaFoldDB" id="A0A0G4GF04"/>
<keyword evidence="3" id="KW-1185">Reference proteome</keyword>
<feature type="region of interest" description="Disordered" evidence="1">
    <location>
        <begin position="1"/>
        <end position="36"/>
    </location>
</feature>
<sequence>MAEKERKAANVQRSTLEDLMKDRDKPIKKAQKTADDRVRRVSQQVWGYLAGTLVTQLSSRSSRAVIRGHRRSEGHVAEEILGSDPKDIQSCLLFFASEDGKKLTGAEKVEANGKRAIPFSFPVCGLQQGPPRVPPPCAAQTVRLGVNDSL</sequence>
<dbReference type="EMBL" id="CDMY01000646">
    <property type="protein sequence ID" value="CEM28108.1"/>
    <property type="molecule type" value="Genomic_DNA"/>
</dbReference>
<dbReference type="InParanoid" id="A0A0G4GF04"/>
<evidence type="ECO:0000313" key="3">
    <source>
        <dbReference type="Proteomes" id="UP000041254"/>
    </source>
</evidence>
<evidence type="ECO:0000313" key="2">
    <source>
        <dbReference type="EMBL" id="CEM28108.1"/>
    </source>
</evidence>
<gene>
    <name evidence="2" type="ORF">Vbra_17613</name>
</gene>
<protein>
    <submittedName>
        <fullName evidence="2">Uncharacterized protein</fullName>
    </submittedName>
</protein>
<evidence type="ECO:0000256" key="1">
    <source>
        <dbReference type="SAM" id="MobiDB-lite"/>
    </source>
</evidence>
<feature type="compositionally biased region" description="Basic and acidic residues" evidence="1">
    <location>
        <begin position="15"/>
        <end position="36"/>
    </location>
</feature>
<organism evidence="2 3">
    <name type="scientific">Vitrella brassicaformis (strain CCMP3155)</name>
    <dbReference type="NCBI Taxonomy" id="1169540"/>
    <lineage>
        <taxon>Eukaryota</taxon>
        <taxon>Sar</taxon>
        <taxon>Alveolata</taxon>
        <taxon>Colpodellida</taxon>
        <taxon>Vitrellaceae</taxon>
        <taxon>Vitrella</taxon>
    </lineage>
</organism>